<evidence type="ECO:0000259" key="1">
    <source>
        <dbReference type="Pfam" id="PF17900"/>
    </source>
</evidence>
<dbReference type="GO" id="GO:0006508">
    <property type="term" value="P:proteolysis"/>
    <property type="evidence" value="ECO:0007669"/>
    <property type="project" value="InterPro"/>
</dbReference>
<dbReference type="PRINTS" id="PR00756">
    <property type="entry name" value="ALADIPTASE"/>
</dbReference>
<evidence type="ECO:0000313" key="3">
    <source>
        <dbReference type="WBParaSite" id="PSAMB.scaffold3499size18038.g21686.t1"/>
    </source>
</evidence>
<accession>A0A914W834</accession>
<dbReference type="AlphaFoldDB" id="A0A914W834"/>
<dbReference type="PANTHER" id="PTHR45726:SF3">
    <property type="entry name" value="LEUKOTRIENE A-4 HYDROLASE"/>
    <property type="match status" value="1"/>
</dbReference>
<dbReference type="InterPro" id="IPR045357">
    <property type="entry name" value="Aminopeptidase_N-like_N"/>
</dbReference>
<dbReference type="Gene3D" id="3.30.2010.30">
    <property type="match status" value="1"/>
</dbReference>
<dbReference type="InterPro" id="IPR042097">
    <property type="entry name" value="Aminopeptidase_N-like_N_sf"/>
</dbReference>
<sequence>MARTGGNFDPCSCANTDQFRVVDFDVEWLVDFDKHILSGSVDLQIYAVSAGGNTLYLDVRDLDIKSINVNGNPTSFSYEAFENAAFGAKLLIAMPICSQGDFLSVLIRYDTSSHASALQWMPTEMTADKKQPYLFSQCQEIHARSILPCMDTPSVKQNFTAKVTVPCQMTALMGALRQGSSTISEDGLYRTFAFAQPVPIPTYLLALVVGVLEKRDISTRCAVWAEPSLIERAAEKLADVEKVLYLAEDLLGAYVWGRYDTVTLPAWFPYRGMENPCL</sequence>
<keyword evidence="2" id="KW-1185">Reference proteome</keyword>
<dbReference type="GO" id="GO:0043171">
    <property type="term" value="P:peptide catabolic process"/>
    <property type="evidence" value="ECO:0007669"/>
    <property type="project" value="TreeGrafter"/>
</dbReference>
<feature type="domain" description="Aminopeptidase N-like N-terminal" evidence="1">
    <location>
        <begin position="25"/>
        <end position="204"/>
    </location>
</feature>
<dbReference type="Pfam" id="PF17900">
    <property type="entry name" value="Peptidase_M1_N"/>
    <property type="match status" value="1"/>
</dbReference>
<dbReference type="InterPro" id="IPR001930">
    <property type="entry name" value="Peptidase_M1"/>
</dbReference>
<dbReference type="SUPFAM" id="SSF63737">
    <property type="entry name" value="Leukotriene A4 hydrolase N-terminal domain"/>
    <property type="match status" value="1"/>
</dbReference>
<dbReference type="PANTHER" id="PTHR45726">
    <property type="entry name" value="LEUKOTRIENE A-4 HYDROLASE"/>
    <property type="match status" value="1"/>
</dbReference>
<dbReference type="WBParaSite" id="PSAMB.scaffold3499size18038.g21686.t1">
    <property type="protein sequence ID" value="PSAMB.scaffold3499size18038.g21686.t1"/>
    <property type="gene ID" value="PSAMB.scaffold3499size18038.g21686"/>
</dbReference>
<dbReference type="GO" id="GO:0005829">
    <property type="term" value="C:cytosol"/>
    <property type="evidence" value="ECO:0007669"/>
    <property type="project" value="TreeGrafter"/>
</dbReference>
<proteinExistence type="predicted"/>
<organism evidence="2 3">
    <name type="scientific">Plectus sambesii</name>
    <dbReference type="NCBI Taxonomy" id="2011161"/>
    <lineage>
        <taxon>Eukaryota</taxon>
        <taxon>Metazoa</taxon>
        <taxon>Ecdysozoa</taxon>
        <taxon>Nematoda</taxon>
        <taxon>Chromadorea</taxon>
        <taxon>Plectida</taxon>
        <taxon>Plectina</taxon>
        <taxon>Plectoidea</taxon>
        <taxon>Plectidae</taxon>
        <taxon>Plectus</taxon>
    </lineage>
</organism>
<dbReference type="Proteomes" id="UP000887566">
    <property type="component" value="Unplaced"/>
</dbReference>
<dbReference type="InterPro" id="IPR034015">
    <property type="entry name" value="M1_LTA4H"/>
</dbReference>
<protein>
    <submittedName>
        <fullName evidence="3">Aminopeptidase N-like N-terminal domain-containing protein</fullName>
    </submittedName>
</protein>
<reference evidence="3" key="1">
    <citation type="submission" date="2022-11" db="UniProtKB">
        <authorList>
            <consortium name="WormBaseParasite"/>
        </authorList>
    </citation>
    <scope>IDENTIFICATION</scope>
</reference>
<name>A0A914W834_9BILA</name>
<dbReference type="GO" id="GO:0004301">
    <property type="term" value="F:epoxide hydrolase activity"/>
    <property type="evidence" value="ECO:0007669"/>
    <property type="project" value="TreeGrafter"/>
</dbReference>
<evidence type="ECO:0000313" key="2">
    <source>
        <dbReference type="Proteomes" id="UP000887566"/>
    </source>
</evidence>
<dbReference type="GO" id="GO:0004177">
    <property type="term" value="F:aminopeptidase activity"/>
    <property type="evidence" value="ECO:0007669"/>
    <property type="project" value="TreeGrafter"/>
</dbReference>
<dbReference type="SUPFAM" id="SSF55486">
    <property type="entry name" value="Metalloproteases ('zincins'), catalytic domain"/>
    <property type="match status" value="1"/>
</dbReference>
<dbReference type="Gene3D" id="2.60.40.1730">
    <property type="entry name" value="tricorn interacting facor f3 domain"/>
    <property type="match status" value="1"/>
</dbReference>